<keyword evidence="12" id="KW-1071">Ligand-gated ion channel</keyword>
<dbReference type="GO" id="GO:0140227">
    <property type="term" value="P:serotonin-gated cation-selective signaling pathway"/>
    <property type="evidence" value="ECO:0007669"/>
    <property type="project" value="UniProtKB-ARBA"/>
</dbReference>
<keyword evidence="9" id="KW-1015">Disulfide bond</keyword>
<evidence type="ECO:0000256" key="13">
    <source>
        <dbReference type="ARBA" id="ARBA00023303"/>
    </source>
</evidence>
<dbReference type="Proteomes" id="UP000314981">
    <property type="component" value="Chromosome 1"/>
</dbReference>
<feature type="transmembrane region" description="Helical" evidence="20">
    <location>
        <begin position="322"/>
        <end position="347"/>
    </location>
</feature>
<comment type="function">
    <text evidence="18">Forms serotonin (5-hydroxytryptamine/5-HT3)-activated cation-selective channel complexes, which when activated cause fast, depolarizing responses in neurons.</text>
</comment>
<dbReference type="SUPFAM" id="SSF63712">
    <property type="entry name" value="Nicotinic receptor ligand binding domain-like"/>
    <property type="match status" value="1"/>
</dbReference>
<evidence type="ECO:0000256" key="16">
    <source>
        <dbReference type="ARBA" id="ARBA00036239"/>
    </source>
</evidence>
<keyword evidence="10" id="KW-0675">Receptor</keyword>
<evidence type="ECO:0000256" key="2">
    <source>
        <dbReference type="ARBA" id="ARBA00022475"/>
    </source>
</evidence>
<keyword evidence="1 20" id="KW-0813">Transport</keyword>
<evidence type="ECO:0000256" key="9">
    <source>
        <dbReference type="ARBA" id="ARBA00023157"/>
    </source>
</evidence>
<dbReference type="GO" id="GO:1904602">
    <property type="term" value="C:serotonin-activated cation-selective channel complex"/>
    <property type="evidence" value="ECO:0007669"/>
    <property type="project" value="UniProtKB-ARBA"/>
</dbReference>
<dbReference type="PRINTS" id="PR00252">
    <property type="entry name" value="NRIONCHANNEL"/>
</dbReference>
<evidence type="ECO:0000313" key="23">
    <source>
        <dbReference type="Ensembl" id="ENSBIXP00000039928.1"/>
    </source>
</evidence>
<dbReference type="CDD" id="cd19013">
    <property type="entry name" value="LGIC_ECD_5-HT3C_E"/>
    <property type="match status" value="1"/>
</dbReference>
<keyword evidence="3 20" id="KW-0812">Transmembrane</keyword>
<feature type="domain" description="Neurotransmitter-gated ion-channel ligand-binding" evidence="21">
    <location>
        <begin position="66"/>
        <end position="261"/>
    </location>
</feature>
<dbReference type="PANTHER" id="PTHR18945">
    <property type="entry name" value="NEUROTRANSMITTER GATED ION CHANNEL"/>
    <property type="match status" value="1"/>
</dbReference>
<dbReference type="InterPro" id="IPR006201">
    <property type="entry name" value="Neur_channel"/>
</dbReference>
<evidence type="ECO:0000256" key="15">
    <source>
        <dbReference type="ARBA" id="ARBA00034430"/>
    </source>
</evidence>
<organism evidence="23 24">
    <name type="scientific">Bos indicus x Bos taurus</name>
    <name type="common">Hybrid cattle</name>
    <dbReference type="NCBI Taxonomy" id="30522"/>
    <lineage>
        <taxon>Eukaryota</taxon>
        <taxon>Metazoa</taxon>
        <taxon>Chordata</taxon>
        <taxon>Craniata</taxon>
        <taxon>Vertebrata</taxon>
        <taxon>Euteleostomi</taxon>
        <taxon>Mammalia</taxon>
        <taxon>Eutheria</taxon>
        <taxon>Laurasiatheria</taxon>
        <taxon>Artiodactyla</taxon>
        <taxon>Ruminantia</taxon>
        <taxon>Pecora</taxon>
        <taxon>Bovidae</taxon>
        <taxon>Bovinae</taxon>
        <taxon>Bos</taxon>
    </lineage>
</organism>
<evidence type="ECO:0000256" key="8">
    <source>
        <dbReference type="ARBA" id="ARBA00023136"/>
    </source>
</evidence>
<dbReference type="InterPro" id="IPR036719">
    <property type="entry name" value="Neuro-gated_channel_TM_sf"/>
</dbReference>
<evidence type="ECO:0000259" key="22">
    <source>
        <dbReference type="Pfam" id="PF02932"/>
    </source>
</evidence>
<dbReference type="SUPFAM" id="SSF90112">
    <property type="entry name" value="Neurotransmitter-gated ion-channel transmembrane pore"/>
    <property type="match status" value="1"/>
</dbReference>
<evidence type="ECO:0000256" key="11">
    <source>
        <dbReference type="ARBA" id="ARBA00023257"/>
    </source>
</evidence>
<dbReference type="InterPro" id="IPR006029">
    <property type="entry name" value="Neurotrans-gated_channel_TM"/>
</dbReference>
<dbReference type="PROSITE" id="PS00236">
    <property type="entry name" value="NEUROTR_ION_CHANNEL"/>
    <property type="match status" value="1"/>
</dbReference>
<evidence type="ECO:0000313" key="24">
    <source>
        <dbReference type="Proteomes" id="UP000314981"/>
    </source>
</evidence>
<evidence type="ECO:0000256" key="14">
    <source>
        <dbReference type="ARBA" id="ARBA00034104"/>
    </source>
</evidence>
<reference evidence="23 24" key="1">
    <citation type="submission" date="2018-11" db="EMBL/GenBank/DDBJ databases">
        <title>Haplotype-resolved cattle genomes.</title>
        <authorList>
            <person name="Low W.Y."/>
            <person name="Tearle R."/>
            <person name="Bickhart D.M."/>
            <person name="Rosen B.D."/>
            <person name="Koren S."/>
            <person name="Rhie A."/>
            <person name="Hiendleder S."/>
            <person name="Phillippy A.M."/>
            <person name="Smith T.P.L."/>
            <person name="Williams J.L."/>
        </authorList>
    </citation>
    <scope>NUCLEOTIDE SEQUENCE [LARGE SCALE GENOMIC DNA]</scope>
</reference>
<evidence type="ECO:0000256" key="17">
    <source>
        <dbReference type="ARBA" id="ARBA00036634"/>
    </source>
</evidence>
<keyword evidence="8 20" id="KW-0472">Membrane</keyword>
<dbReference type="AlphaFoldDB" id="A0A4W2ESI2"/>
<comment type="subcellular location">
    <subcellularLocation>
        <location evidence="14">Postsynaptic cell membrane</location>
        <topology evidence="14">Multi-pass membrane protein</topology>
    </subcellularLocation>
</comment>
<protein>
    <recommendedName>
        <fullName evidence="25">5-hydroxytryptamine receptor 3E</fullName>
    </recommendedName>
</protein>
<dbReference type="CDD" id="cd19063">
    <property type="entry name" value="LGIC_TM_5-HT3"/>
    <property type="match status" value="1"/>
</dbReference>
<evidence type="ECO:0000256" key="12">
    <source>
        <dbReference type="ARBA" id="ARBA00023286"/>
    </source>
</evidence>
<evidence type="ECO:0008006" key="25">
    <source>
        <dbReference type="Google" id="ProtNLM"/>
    </source>
</evidence>
<dbReference type="InterPro" id="IPR049944">
    <property type="entry name" value="LGIC_TM_5-HT3"/>
</dbReference>
<evidence type="ECO:0000256" key="6">
    <source>
        <dbReference type="ARBA" id="ARBA00023018"/>
    </source>
</evidence>
<comment type="subunit">
    <text evidence="19">Forms homopentameric as well as heteropentameric serotonin-activated cation-selective channel complexes with HTR3A. The homomeric complex is not functional. Heteropentameric complexes display properties which resemble that of neuronal serotonin-activated channels in vivo.</text>
</comment>
<dbReference type="FunFam" id="1.20.58.390:FF:000042">
    <property type="entry name" value="5-hydroxytryptamine receptor 3C"/>
    <property type="match status" value="1"/>
</dbReference>
<evidence type="ECO:0000256" key="10">
    <source>
        <dbReference type="ARBA" id="ARBA00023170"/>
    </source>
</evidence>
<dbReference type="Pfam" id="PF02931">
    <property type="entry name" value="Neur_chan_LBD"/>
    <property type="match status" value="1"/>
</dbReference>
<comment type="catalytic activity">
    <reaction evidence="17">
        <text>Ca(2+)(in) = Ca(2+)(out)</text>
        <dbReference type="Rhea" id="RHEA:29671"/>
        <dbReference type="ChEBI" id="CHEBI:29108"/>
    </reaction>
</comment>
<reference evidence="23" key="3">
    <citation type="submission" date="2025-09" db="UniProtKB">
        <authorList>
            <consortium name="Ensembl"/>
        </authorList>
    </citation>
    <scope>IDENTIFICATION</scope>
</reference>
<keyword evidence="4" id="KW-0732">Signal</keyword>
<dbReference type="FunFam" id="2.70.170.10:FF:000026">
    <property type="entry name" value="5-hydroxytryptamine receptor 3C"/>
    <property type="match status" value="1"/>
</dbReference>
<keyword evidence="11" id="KW-0628">Postsynaptic cell membrane</keyword>
<feature type="transmembrane region" description="Helical" evidence="20">
    <location>
        <begin position="443"/>
        <end position="464"/>
    </location>
</feature>
<evidence type="ECO:0000256" key="5">
    <source>
        <dbReference type="ARBA" id="ARBA00022989"/>
    </source>
</evidence>
<evidence type="ECO:0000256" key="18">
    <source>
        <dbReference type="ARBA" id="ARBA00037540"/>
    </source>
</evidence>
<name>A0A4W2ESI2_BOBOX</name>
<dbReference type="Ensembl" id="ENSBIXT00000034879.1">
    <property type="protein sequence ID" value="ENSBIXP00000039928.1"/>
    <property type="gene ID" value="ENSBIXG00000023946.1"/>
</dbReference>
<keyword evidence="7 20" id="KW-0406">Ion transport</keyword>
<dbReference type="STRING" id="30522.A0A4W2ESI2"/>
<evidence type="ECO:0000256" key="20">
    <source>
        <dbReference type="RuleBase" id="RU000687"/>
    </source>
</evidence>
<dbReference type="InterPro" id="IPR036734">
    <property type="entry name" value="Neur_chan_lig-bd_sf"/>
</dbReference>
<feature type="transmembrane region" description="Helical" evidence="20">
    <location>
        <begin position="297"/>
        <end position="316"/>
    </location>
</feature>
<evidence type="ECO:0000259" key="21">
    <source>
        <dbReference type="Pfam" id="PF02931"/>
    </source>
</evidence>
<dbReference type="GO" id="GO:0022850">
    <property type="term" value="F:serotonin-gated monoatomic cation channel activity"/>
    <property type="evidence" value="ECO:0007669"/>
    <property type="project" value="UniProtKB-ARBA"/>
</dbReference>
<reference evidence="23" key="2">
    <citation type="submission" date="2025-08" db="UniProtKB">
        <authorList>
            <consortium name="Ensembl"/>
        </authorList>
    </citation>
    <scope>IDENTIFICATION</scope>
</reference>
<comment type="catalytic activity">
    <reaction evidence="16">
        <text>Na(+)(in) = Na(+)(out)</text>
        <dbReference type="Rhea" id="RHEA:34963"/>
        <dbReference type="ChEBI" id="CHEBI:29101"/>
    </reaction>
</comment>
<dbReference type="InterPro" id="IPR006202">
    <property type="entry name" value="Neur_chan_lig-bd"/>
</dbReference>
<dbReference type="Gene3D" id="1.20.58.390">
    <property type="entry name" value="Neurotransmitter-gated ion-channel transmembrane domain"/>
    <property type="match status" value="1"/>
</dbReference>
<evidence type="ECO:0000256" key="3">
    <source>
        <dbReference type="ARBA" id="ARBA00022692"/>
    </source>
</evidence>
<evidence type="ECO:0000256" key="4">
    <source>
        <dbReference type="ARBA" id="ARBA00022729"/>
    </source>
</evidence>
<dbReference type="GO" id="GO:0045211">
    <property type="term" value="C:postsynaptic membrane"/>
    <property type="evidence" value="ECO:0007669"/>
    <property type="project" value="UniProtKB-SubCell"/>
</dbReference>
<feature type="transmembrane region" description="Helical" evidence="20">
    <location>
        <begin position="263"/>
        <end position="285"/>
    </location>
</feature>
<keyword evidence="2" id="KW-1003">Cell membrane</keyword>
<comment type="similarity">
    <text evidence="20">Belongs to the ligand-gated ion channel (TC 1.A.9) family.</text>
</comment>
<dbReference type="Gene3D" id="2.70.170.10">
    <property type="entry name" value="Neurotransmitter-gated ion-channel ligand-binding domain"/>
    <property type="match status" value="1"/>
</dbReference>
<feature type="domain" description="Neurotransmitter-gated ion-channel transmembrane" evidence="22">
    <location>
        <begin position="268"/>
        <end position="382"/>
    </location>
</feature>
<dbReference type="GO" id="GO:0098662">
    <property type="term" value="P:inorganic cation transmembrane transport"/>
    <property type="evidence" value="ECO:0007669"/>
    <property type="project" value="UniProtKB-ARBA"/>
</dbReference>
<keyword evidence="13 20" id="KW-0407">Ion channel</keyword>
<accession>A0A4W2ESI2</accession>
<dbReference type="InterPro" id="IPR038050">
    <property type="entry name" value="Neuro_actylchol_rec"/>
</dbReference>
<keyword evidence="24" id="KW-1185">Reference proteome</keyword>
<dbReference type="InterPro" id="IPR018000">
    <property type="entry name" value="Neurotransmitter_ion_chnl_CS"/>
</dbReference>
<sequence length="466" mass="52749">MLGIILSQATPAPDLGPSYREHKCSPLILTHSMLTTGRGSTFTINCTGFGQNGKYMTALDSVFERKAFRPAINFSIPTIVNISFTVSAILDVDEQLQLLSSFLWLEMVWDNPFISWNPEECEGISKISVATKNLWLPDIFITEFMDVDKTPKGLKAFISNEGRIRYKKPMKVVSICNLNIFYFPFDQQNCTLTFSSFLYTVEYISLGMENEVWEIAHTSQDIIQTHGEWELLGINKATPKKSVGTNLYDQIIFYVAIRRRPKFYIMNLLVPSSFLVTIDAFSFYLPAGSKDRAPFKITLLLGYNVFLLMMNDLLPASGTPLISVYFALCLSLMVLSLLETIFISYLLDLATTQPPPMPRWLHFLLLHCTSPRTCCPAVPQKRNTGLDHLPGMKEPMELVGKLPGPRETKLNGCPGSTRAQQEDKAQKQHLVSLWVQFSHMMDTLLFCLYLIFLATSIVTVIILWNT</sequence>
<evidence type="ECO:0000256" key="19">
    <source>
        <dbReference type="ARBA" id="ARBA00063036"/>
    </source>
</evidence>
<comment type="catalytic activity">
    <reaction evidence="15">
        <text>K(+)(in) = K(+)(out)</text>
        <dbReference type="Rhea" id="RHEA:29463"/>
        <dbReference type="ChEBI" id="CHEBI:29103"/>
    </reaction>
</comment>
<evidence type="ECO:0000256" key="7">
    <source>
        <dbReference type="ARBA" id="ARBA00023065"/>
    </source>
</evidence>
<keyword evidence="5 20" id="KW-1133">Transmembrane helix</keyword>
<dbReference type="OMA" id="QFWIPDI"/>
<evidence type="ECO:0000256" key="1">
    <source>
        <dbReference type="ARBA" id="ARBA00022448"/>
    </source>
</evidence>
<dbReference type="Pfam" id="PF02932">
    <property type="entry name" value="Neur_chan_memb"/>
    <property type="match status" value="1"/>
</dbReference>
<proteinExistence type="inferred from homology"/>
<keyword evidence="6" id="KW-0770">Synapse</keyword>